<dbReference type="GO" id="GO:0005829">
    <property type="term" value="C:cytosol"/>
    <property type="evidence" value="ECO:0007669"/>
    <property type="project" value="TreeGrafter"/>
</dbReference>
<name>A0A7X6IA36_9BACT</name>
<dbReference type="AlphaFoldDB" id="A0A7X6IA36"/>
<keyword evidence="1" id="KW-0238">DNA-binding</keyword>
<accession>A0A7X6IA36</accession>
<dbReference type="RefSeq" id="WP_168058396.1">
    <property type="nucleotide sequence ID" value="NZ_VTOW01000001.1"/>
</dbReference>
<dbReference type="Pfam" id="PF01381">
    <property type="entry name" value="HTH_3"/>
    <property type="match status" value="1"/>
</dbReference>
<keyword evidence="4" id="KW-1185">Reference proteome</keyword>
<dbReference type="CDD" id="cd00093">
    <property type="entry name" value="HTH_XRE"/>
    <property type="match status" value="1"/>
</dbReference>
<dbReference type="PANTHER" id="PTHR46797:SF1">
    <property type="entry name" value="METHYLPHOSPHONATE SYNTHASE"/>
    <property type="match status" value="1"/>
</dbReference>
<evidence type="ECO:0000313" key="4">
    <source>
        <dbReference type="Proteomes" id="UP000534783"/>
    </source>
</evidence>
<dbReference type="InterPro" id="IPR001387">
    <property type="entry name" value="Cro/C1-type_HTH"/>
</dbReference>
<reference evidence="3 4" key="1">
    <citation type="journal article" date="2020" name="Nature">
        <title>Bacterial chemolithoautotrophy via manganese oxidation.</title>
        <authorList>
            <person name="Yu H."/>
            <person name="Leadbetter J.R."/>
        </authorList>
    </citation>
    <scope>NUCLEOTIDE SEQUENCE [LARGE SCALE GENOMIC DNA]</scope>
    <source>
        <strain evidence="3 4">Mn-1</strain>
    </source>
</reference>
<dbReference type="PROSITE" id="PS50943">
    <property type="entry name" value="HTH_CROC1"/>
    <property type="match status" value="1"/>
</dbReference>
<dbReference type="InterPro" id="IPR010982">
    <property type="entry name" value="Lambda_DNA-bd_dom_sf"/>
</dbReference>
<dbReference type="Gene3D" id="1.10.260.40">
    <property type="entry name" value="lambda repressor-like DNA-binding domains"/>
    <property type="match status" value="1"/>
</dbReference>
<dbReference type="GO" id="GO:0003700">
    <property type="term" value="F:DNA-binding transcription factor activity"/>
    <property type="evidence" value="ECO:0007669"/>
    <property type="project" value="TreeGrafter"/>
</dbReference>
<dbReference type="PANTHER" id="PTHR46797">
    <property type="entry name" value="HTH-TYPE TRANSCRIPTIONAL REGULATOR"/>
    <property type="match status" value="1"/>
</dbReference>
<dbReference type="SUPFAM" id="SSF47413">
    <property type="entry name" value="lambda repressor-like DNA-binding domains"/>
    <property type="match status" value="1"/>
</dbReference>
<gene>
    <name evidence="3" type="ORF">MNODULE_05175</name>
</gene>
<feature type="domain" description="HTH cro/C1-type" evidence="2">
    <location>
        <begin position="13"/>
        <end position="67"/>
    </location>
</feature>
<sequence length="108" mass="12199">MKKPIRKQLGARIKEIRKARGLSQEDLAERVGIEAKHLSRIEVGGSYPSLDRLAKLAKALNIEMKDFFEFAHESGNSSELREVLNSLMKEATEEQLKIAVKVLRAILI</sequence>
<dbReference type="InterPro" id="IPR050807">
    <property type="entry name" value="TransReg_Diox_bact_type"/>
</dbReference>
<dbReference type="Proteomes" id="UP000534783">
    <property type="component" value="Unassembled WGS sequence"/>
</dbReference>
<organism evidence="3 4">
    <name type="scientific">Candidatus Manganitrophus noduliformans</name>
    <dbReference type="NCBI Taxonomy" id="2606439"/>
    <lineage>
        <taxon>Bacteria</taxon>
        <taxon>Pseudomonadati</taxon>
        <taxon>Nitrospirota</taxon>
        <taxon>Nitrospiria</taxon>
        <taxon>Candidatus Troglogloeales</taxon>
        <taxon>Candidatus Manganitrophaceae</taxon>
        <taxon>Candidatus Manganitrophus</taxon>
    </lineage>
</organism>
<protein>
    <submittedName>
        <fullName evidence="3">Helix-turn-helix transcriptional regulator</fullName>
    </submittedName>
</protein>
<proteinExistence type="predicted"/>
<evidence type="ECO:0000256" key="1">
    <source>
        <dbReference type="ARBA" id="ARBA00023125"/>
    </source>
</evidence>
<dbReference type="GO" id="GO:0003677">
    <property type="term" value="F:DNA binding"/>
    <property type="evidence" value="ECO:0007669"/>
    <property type="project" value="UniProtKB-KW"/>
</dbReference>
<comment type="caution">
    <text evidence="3">The sequence shown here is derived from an EMBL/GenBank/DDBJ whole genome shotgun (WGS) entry which is preliminary data.</text>
</comment>
<evidence type="ECO:0000259" key="2">
    <source>
        <dbReference type="PROSITE" id="PS50943"/>
    </source>
</evidence>
<evidence type="ECO:0000313" key="3">
    <source>
        <dbReference type="EMBL" id="NKE70133.1"/>
    </source>
</evidence>
<dbReference type="EMBL" id="VTOW01000001">
    <property type="protein sequence ID" value="NKE70133.1"/>
    <property type="molecule type" value="Genomic_DNA"/>
</dbReference>
<dbReference type="SMART" id="SM00530">
    <property type="entry name" value="HTH_XRE"/>
    <property type="match status" value="1"/>
</dbReference>